<gene>
    <name evidence="1" type="ORF">KFE25_001911</name>
</gene>
<dbReference type="Proteomes" id="UP000751190">
    <property type="component" value="Unassembled WGS sequence"/>
</dbReference>
<proteinExistence type="predicted"/>
<comment type="caution">
    <text evidence="1">The sequence shown here is derived from an EMBL/GenBank/DDBJ whole genome shotgun (WGS) entry which is preliminary data.</text>
</comment>
<dbReference type="EMBL" id="JAGTXO010000008">
    <property type="protein sequence ID" value="KAG8466155.1"/>
    <property type="molecule type" value="Genomic_DNA"/>
</dbReference>
<dbReference type="OrthoDB" id="10456014at2759"/>
<reference evidence="1" key="1">
    <citation type="submission" date="2021-05" db="EMBL/GenBank/DDBJ databases">
        <title>The genome of the haptophyte Pavlova lutheri (Diacronema luteri, Pavlovales) - a model for lipid biosynthesis in eukaryotic algae.</title>
        <authorList>
            <person name="Hulatt C.J."/>
            <person name="Posewitz M.C."/>
        </authorList>
    </citation>
    <scope>NUCLEOTIDE SEQUENCE</scope>
    <source>
        <strain evidence="1">NIVA-4/92</strain>
    </source>
</reference>
<accession>A0A8J5XQR7</accession>
<protein>
    <submittedName>
        <fullName evidence="1">Uncharacterized protein</fullName>
    </submittedName>
</protein>
<organism evidence="1 2">
    <name type="scientific">Diacronema lutheri</name>
    <name type="common">Unicellular marine alga</name>
    <name type="synonym">Monochrysis lutheri</name>
    <dbReference type="NCBI Taxonomy" id="2081491"/>
    <lineage>
        <taxon>Eukaryota</taxon>
        <taxon>Haptista</taxon>
        <taxon>Haptophyta</taxon>
        <taxon>Pavlovophyceae</taxon>
        <taxon>Pavlovales</taxon>
        <taxon>Pavlovaceae</taxon>
        <taxon>Diacronema</taxon>
    </lineage>
</organism>
<dbReference type="AlphaFoldDB" id="A0A8J5XQR7"/>
<evidence type="ECO:0000313" key="2">
    <source>
        <dbReference type="Proteomes" id="UP000751190"/>
    </source>
</evidence>
<evidence type="ECO:0000313" key="1">
    <source>
        <dbReference type="EMBL" id="KAG8466155.1"/>
    </source>
</evidence>
<keyword evidence="2" id="KW-1185">Reference proteome</keyword>
<sequence>MRKKTVFHSSLMARMRSNIQGKLTTPPLWYSALQRVPQPPPAALGARSAAPTSFEREDRLRRVFLARNPHMVEEPLDLTLGARKALRKSNVWTFVHEWMCAIEDHHMSEDDAYNFVCERRAARGAGGRGDDVTQLSLKWSQMTDVAIRTSIEEASSARARLPSNWSVTRGAFDTPQPGATVLIRANMSNHGAAPSARPAPAQVAAPATPRVGLDDVDLEMREAVEYVDEVVSCELDELERQLDALLPAENRTADDPATAPRDGEAVLAYLEQDVPAPEGLATSTFDLKVKRM</sequence>
<name>A0A8J5XQR7_DIALT</name>